<evidence type="ECO:0000313" key="1">
    <source>
        <dbReference type="EMBL" id="AIJ26051.1"/>
    </source>
</evidence>
<name>A0A076N441_AMYME</name>
<dbReference type="KEGG" id="amq:AMETH_5959"/>
<sequence>MQPYQVFTELRARSAGAINRGTLYDVVEALAAAEWIAEEPNVPGNPTLYGY</sequence>
<evidence type="ECO:0000313" key="2">
    <source>
        <dbReference type="Proteomes" id="UP000062973"/>
    </source>
</evidence>
<keyword evidence="2" id="KW-1185">Reference proteome</keyword>
<proteinExistence type="predicted"/>
<protein>
    <submittedName>
        <fullName evidence="1">Uncharacterized protein</fullName>
    </submittedName>
</protein>
<accession>A0A076N441</accession>
<organism evidence="1 2">
    <name type="scientific">Amycolatopsis methanolica 239</name>
    <dbReference type="NCBI Taxonomy" id="1068978"/>
    <lineage>
        <taxon>Bacteria</taxon>
        <taxon>Bacillati</taxon>
        <taxon>Actinomycetota</taxon>
        <taxon>Actinomycetes</taxon>
        <taxon>Pseudonocardiales</taxon>
        <taxon>Pseudonocardiaceae</taxon>
        <taxon>Amycolatopsis</taxon>
        <taxon>Amycolatopsis methanolica group</taxon>
    </lineage>
</organism>
<reference evidence="1 2" key="1">
    <citation type="submission" date="2014-07" db="EMBL/GenBank/DDBJ databases">
        <title>Whole Genome Sequence of the Amycolatopsis methanolica 239.</title>
        <authorList>
            <person name="Tang B."/>
        </authorList>
    </citation>
    <scope>NUCLEOTIDE SEQUENCE [LARGE SCALE GENOMIC DNA]</scope>
    <source>
        <strain evidence="1 2">239</strain>
    </source>
</reference>
<dbReference type="RefSeq" id="WP_209436824.1">
    <property type="nucleotide sequence ID" value="NZ_AQUL01000001.1"/>
</dbReference>
<dbReference type="HOGENOM" id="CLU_3094855_0_0_11"/>
<gene>
    <name evidence="1" type="ORF">AMETH_5959</name>
</gene>
<dbReference type="PATRIC" id="fig|1068978.7.peg.6395"/>
<dbReference type="STRING" id="1068978.AMETH_5959"/>
<dbReference type="AlphaFoldDB" id="A0A076N441"/>
<dbReference type="EMBL" id="CP009110">
    <property type="protein sequence ID" value="AIJ26051.1"/>
    <property type="molecule type" value="Genomic_DNA"/>
</dbReference>
<dbReference type="Proteomes" id="UP000062973">
    <property type="component" value="Chromosome"/>
</dbReference>